<dbReference type="OrthoDB" id="7051241at2"/>
<keyword evidence="7 8" id="KW-0998">Cell outer membrane</keyword>
<evidence type="ECO:0000256" key="7">
    <source>
        <dbReference type="ARBA" id="ARBA00023237"/>
    </source>
</evidence>
<evidence type="ECO:0000256" key="2">
    <source>
        <dbReference type="ARBA" id="ARBA00022448"/>
    </source>
</evidence>
<feature type="domain" description="TonB-dependent receptor-like beta-barrel" evidence="11">
    <location>
        <begin position="406"/>
        <end position="912"/>
    </location>
</feature>
<gene>
    <name evidence="13" type="ORF">FBR43_00485</name>
</gene>
<organism evidence="13 14">
    <name type="scientific">Sphingomonas baiyangensis</name>
    <dbReference type="NCBI Taxonomy" id="2572576"/>
    <lineage>
        <taxon>Bacteria</taxon>
        <taxon>Pseudomonadati</taxon>
        <taxon>Pseudomonadota</taxon>
        <taxon>Alphaproteobacteria</taxon>
        <taxon>Sphingomonadales</taxon>
        <taxon>Sphingomonadaceae</taxon>
        <taxon>Sphingomonas</taxon>
    </lineage>
</organism>
<evidence type="ECO:0008006" key="15">
    <source>
        <dbReference type="Google" id="ProtNLM"/>
    </source>
</evidence>
<dbReference type="PROSITE" id="PS52016">
    <property type="entry name" value="TONB_DEPENDENT_REC_3"/>
    <property type="match status" value="1"/>
</dbReference>
<comment type="subcellular location">
    <subcellularLocation>
        <location evidence="1 8">Cell outer membrane</location>
        <topology evidence="1 8">Multi-pass membrane protein</topology>
    </subcellularLocation>
</comment>
<feature type="chain" id="PRO_5020382288" description="TonB-dependent receptor" evidence="10">
    <location>
        <begin position="32"/>
        <end position="947"/>
    </location>
</feature>
<keyword evidence="2 8" id="KW-0813">Transport</keyword>
<keyword evidence="10" id="KW-0732">Signal</keyword>
<dbReference type="PANTHER" id="PTHR47234">
    <property type="match status" value="1"/>
</dbReference>
<evidence type="ECO:0000313" key="13">
    <source>
        <dbReference type="EMBL" id="TKD52869.1"/>
    </source>
</evidence>
<dbReference type="SUPFAM" id="SSF56935">
    <property type="entry name" value="Porins"/>
    <property type="match status" value="1"/>
</dbReference>
<dbReference type="Pfam" id="PF07715">
    <property type="entry name" value="Plug"/>
    <property type="match status" value="1"/>
</dbReference>
<dbReference type="GO" id="GO:0009279">
    <property type="term" value="C:cell outer membrane"/>
    <property type="evidence" value="ECO:0007669"/>
    <property type="project" value="UniProtKB-SubCell"/>
</dbReference>
<keyword evidence="3 8" id="KW-1134">Transmembrane beta strand</keyword>
<evidence type="ECO:0000256" key="5">
    <source>
        <dbReference type="ARBA" id="ARBA00023077"/>
    </source>
</evidence>
<evidence type="ECO:0000256" key="6">
    <source>
        <dbReference type="ARBA" id="ARBA00023136"/>
    </source>
</evidence>
<evidence type="ECO:0000256" key="1">
    <source>
        <dbReference type="ARBA" id="ARBA00004571"/>
    </source>
</evidence>
<dbReference type="InterPro" id="IPR012910">
    <property type="entry name" value="Plug_dom"/>
</dbReference>
<evidence type="ECO:0000256" key="10">
    <source>
        <dbReference type="SAM" id="SignalP"/>
    </source>
</evidence>
<evidence type="ECO:0000259" key="11">
    <source>
        <dbReference type="Pfam" id="PF00593"/>
    </source>
</evidence>
<dbReference type="EMBL" id="SWKR01000001">
    <property type="protein sequence ID" value="TKD52869.1"/>
    <property type="molecule type" value="Genomic_DNA"/>
</dbReference>
<dbReference type="Gene3D" id="2.40.170.20">
    <property type="entry name" value="TonB-dependent receptor, beta-barrel domain"/>
    <property type="match status" value="1"/>
</dbReference>
<sequence>MNGFCSSARMMTALMGSGVALWALAAGTAQAQTATPADPVAAEQVDQGGEIVVTGSRIVRSGFDAPTPVTVLGEERLDQRAITNVGEALNELPSFRPLVTPATQQAAGGNIGARVLDLRGLGATRTLVLLDGKRFVPSTTQGTIDVNLIPSSIVSRTEVVTGGASAAYGSDAVAGVVNFILDRNLQGLRASVQAGISERGDGGNQNVQLAWGSRFADGRGHFMVAAEYDNSEGLGDCYTRDWCPNEQLIGNTPAGFGGLPASIRGGPAGTGTLSSGGLIVANSGPLRGLAFRPDGSTFNYDFGTIFGSNPSPLFTLGGTESGRNGFLDGILLIPPVERVVGYATGSFEFSDALKASIDLSYGRVDGTVIGSVARSTATIQRDNAFLPAGVAALLDANNLTSFTLGRAFGDLGGSVNNARNETYRAVLSLEGRIADGWRWDAYYQYGRNEFRQDYTGNVVNARVARAVDAVNVGGQIVCRVNADANPANNDSACVPLNIFGAGNVSPAAAAYVAPSGFQSTDTTQHVVAANVNGSLFALPGGDFAIAVGGEYRNDDATGAADALSTANAFWSFNGKAVTGTISVVEGYVEAVAPLLRDVSFAETLELNGAVRQTHYNRSSPGLTDSSVDATTWKVGAVWAPIEAVRFRATRSRDIRAPNLTELFGPVTLGRTTVVDPQNNGAQIQVDAFSGANQQLAPETADTWTAGVVLAPRGALGGIRLAVDYYDIDLKGAISTLGSQVLVDRCFGGQTELCQFIERNAAGTLTRVSDVLQNVSSIRNRGIDFEASYRTSVGAGSLDFRVLATHYLELSIGGVDRTGQTGFRPGTTTGVPDWIVDGTIVWTSGNFSLNAHGKYIPQGVFDTTLLGPEDDGYSPNLPNSINTNRVDSRFYLDLGATFEVDEGFEMFGVVNNVLDRDPPLAASAQGGTNQVYFDPIGRYFKVGARIRM</sequence>
<dbReference type="PANTHER" id="PTHR47234:SF3">
    <property type="entry name" value="SECRETIN_TONB SHORT N-TERMINAL DOMAIN-CONTAINING PROTEIN"/>
    <property type="match status" value="1"/>
</dbReference>
<evidence type="ECO:0000313" key="14">
    <source>
        <dbReference type="Proteomes" id="UP000309138"/>
    </source>
</evidence>
<keyword evidence="5 9" id="KW-0798">TonB box</keyword>
<reference evidence="13 14" key="1">
    <citation type="submission" date="2019-04" db="EMBL/GenBank/DDBJ databases">
        <authorList>
            <person name="Yang Y."/>
            <person name="Wei D."/>
        </authorList>
    </citation>
    <scope>NUCLEOTIDE SEQUENCE [LARGE SCALE GENOMIC DNA]</scope>
    <source>
        <strain evidence="13 14">L-1-4w-11</strain>
    </source>
</reference>
<protein>
    <recommendedName>
        <fullName evidence="15">TonB-dependent receptor</fullName>
    </recommendedName>
</protein>
<comment type="similarity">
    <text evidence="8 9">Belongs to the TonB-dependent receptor family.</text>
</comment>
<keyword evidence="6 8" id="KW-0472">Membrane</keyword>
<dbReference type="InterPro" id="IPR036942">
    <property type="entry name" value="Beta-barrel_TonB_sf"/>
</dbReference>
<evidence type="ECO:0000256" key="8">
    <source>
        <dbReference type="PROSITE-ProRule" id="PRU01360"/>
    </source>
</evidence>
<evidence type="ECO:0000256" key="9">
    <source>
        <dbReference type="RuleBase" id="RU003357"/>
    </source>
</evidence>
<name>A0A4U1L7E7_9SPHN</name>
<dbReference type="AlphaFoldDB" id="A0A4U1L7E7"/>
<dbReference type="InterPro" id="IPR000531">
    <property type="entry name" value="Beta-barrel_TonB"/>
</dbReference>
<dbReference type="InterPro" id="IPR037066">
    <property type="entry name" value="Plug_dom_sf"/>
</dbReference>
<evidence type="ECO:0000256" key="4">
    <source>
        <dbReference type="ARBA" id="ARBA00022692"/>
    </source>
</evidence>
<feature type="signal peptide" evidence="10">
    <location>
        <begin position="1"/>
        <end position="31"/>
    </location>
</feature>
<dbReference type="Proteomes" id="UP000309138">
    <property type="component" value="Unassembled WGS sequence"/>
</dbReference>
<feature type="domain" description="TonB-dependent receptor plug" evidence="12">
    <location>
        <begin position="64"/>
        <end position="176"/>
    </location>
</feature>
<keyword evidence="14" id="KW-1185">Reference proteome</keyword>
<comment type="caution">
    <text evidence="13">The sequence shown here is derived from an EMBL/GenBank/DDBJ whole genome shotgun (WGS) entry which is preliminary data.</text>
</comment>
<dbReference type="InterPro" id="IPR039426">
    <property type="entry name" value="TonB-dep_rcpt-like"/>
</dbReference>
<evidence type="ECO:0000259" key="12">
    <source>
        <dbReference type="Pfam" id="PF07715"/>
    </source>
</evidence>
<evidence type="ECO:0000256" key="3">
    <source>
        <dbReference type="ARBA" id="ARBA00022452"/>
    </source>
</evidence>
<accession>A0A4U1L7E7</accession>
<dbReference type="Gene3D" id="2.170.130.10">
    <property type="entry name" value="TonB-dependent receptor, plug domain"/>
    <property type="match status" value="1"/>
</dbReference>
<dbReference type="Pfam" id="PF00593">
    <property type="entry name" value="TonB_dep_Rec_b-barrel"/>
    <property type="match status" value="1"/>
</dbReference>
<proteinExistence type="inferred from homology"/>
<keyword evidence="4 8" id="KW-0812">Transmembrane</keyword>